<protein>
    <submittedName>
        <fullName evidence="2">Uncharacterized protein</fullName>
    </submittedName>
</protein>
<dbReference type="EMBL" id="CAAHFG010000001">
    <property type="protein sequence ID" value="VGO14429.1"/>
    <property type="molecule type" value="Genomic_DNA"/>
</dbReference>
<gene>
    <name evidence="2" type="ORF">PDESU_02990</name>
</gene>
<keyword evidence="3" id="KW-1185">Reference proteome</keyword>
<dbReference type="AlphaFoldDB" id="A0A6C2U3Q2"/>
<feature type="chain" id="PRO_5025577610" evidence="1">
    <location>
        <begin position="33"/>
        <end position="182"/>
    </location>
</feature>
<accession>A0A6C2U3Q2</accession>
<proteinExistence type="predicted"/>
<evidence type="ECO:0000256" key="1">
    <source>
        <dbReference type="SAM" id="SignalP"/>
    </source>
</evidence>
<dbReference type="Proteomes" id="UP000366872">
    <property type="component" value="Unassembled WGS sequence"/>
</dbReference>
<keyword evidence="1" id="KW-0732">Signal</keyword>
<evidence type="ECO:0000313" key="2">
    <source>
        <dbReference type="EMBL" id="VGO14429.1"/>
    </source>
</evidence>
<sequence length="182" mass="21074">MLSNHRCRSNQLQKTRLVCFVFLTGLSLATHARIGDTKKVAESRYKSKPTIYIKNANGFETGSYNTGSFSICNYYLDGYCVRCTYTKLFIADTSQNILMDEMKEIVTAETKRGEWKPIKKPNDTGLLYFDPTYAKFQHSNGTIMTVNRRKTQVDFVTPLYNKQLEKVAYQKEKDRLKNLSKF</sequence>
<reference evidence="2 3" key="1">
    <citation type="submission" date="2019-04" db="EMBL/GenBank/DDBJ databases">
        <authorList>
            <person name="Van Vliet M D."/>
        </authorList>
    </citation>
    <scope>NUCLEOTIDE SEQUENCE [LARGE SCALE GENOMIC DNA]</scope>
    <source>
        <strain evidence="2 3">F1</strain>
    </source>
</reference>
<feature type="signal peptide" evidence="1">
    <location>
        <begin position="1"/>
        <end position="32"/>
    </location>
</feature>
<organism evidence="2 3">
    <name type="scientific">Pontiella desulfatans</name>
    <dbReference type="NCBI Taxonomy" id="2750659"/>
    <lineage>
        <taxon>Bacteria</taxon>
        <taxon>Pseudomonadati</taxon>
        <taxon>Kiritimatiellota</taxon>
        <taxon>Kiritimatiellia</taxon>
        <taxon>Kiritimatiellales</taxon>
        <taxon>Pontiellaceae</taxon>
        <taxon>Pontiella</taxon>
    </lineage>
</organism>
<evidence type="ECO:0000313" key="3">
    <source>
        <dbReference type="Proteomes" id="UP000366872"/>
    </source>
</evidence>
<name>A0A6C2U3Q2_PONDE</name>